<dbReference type="InterPro" id="IPR002073">
    <property type="entry name" value="PDEase_catalytic_dom"/>
</dbReference>
<protein>
    <recommendedName>
        <fullName evidence="6">Phosphodiesterase</fullName>
        <ecNumber evidence="6">3.1.4.-</ecNumber>
    </recommendedName>
</protein>
<feature type="region of interest" description="Disordered" evidence="7">
    <location>
        <begin position="1"/>
        <end position="43"/>
    </location>
</feature>
<evidence type="ECO:0000256" key="2">
    <source>
        <dbReference type="ARBA" id="ARBA00022801"/>
    </source>
</evidence>
<evidence type="ECO:0000256" key="4">
    <source>
        <dbReference type="PIRSR" id="PIRSR623088-2"/>
    </source>
</evidence>
<keyword evidence="1 5" id="KW-0479">Metal-binding</keyword>
<dbReference type="EMBL" id="ATMH01007944">
    <property type="protein sequence ID" value="EPY23014.1"/>
    <property type="molecule type" value="Genomic_DNA"/>
</dbReference>
<feature type="binding site" evidence="5">
    <location>
        <position position="473"/>
    </location>
    <ligand>
        <name>Zn(2+)</name>
        <dbReference type="ChEBI" id="CHEBI:29105"/>
        <label>2</label>
    </ligand>
</feature>
<dbReference type="Gene3D" id="1.10.1300.10">
    <property type="entry name" value="3'5'-cyclic nucleotide phosphodiesterase, catalytic domain"/>
    <property type="match status" value="1"/>
</dbReference>
<gene>
    <name evidence="9" type="ORF">STCU_07944</name>
</gene>
<dbReference type="GO" id="GO:0004114">
    <property type="term" value="F:3',5'-cyclic-nucleotide phosphodiesterase activity"/>
    <property type="evidence" value="ECO:0007669"/>
    <property type="project" value="InterPro"/>
</dbReference>
<dbReference type="EC" id="3.1.4.-" evidence="6"/>
<sequence>MGIGASTRKGQTPPPPPDVTPTKPETPALQEPAAQSTDGRELESVATKAPEVHKLLGKDKYVKEYGAIAMEDRNSKKAFQGTLFLFCARITDDIIFTYRDHATGSVFAKRFTDEELGEEKNKQGVRFTWAPFFKSIATALIKSRTTAVAAGVNAKTVSFTIVNKDTPISYPFTVTMDLVSSKQKPSRKAFFLYVMEPLSRSLQYSRHRATEGTKGLATVQMECNIKVCSAAAELHKRKVEELLPLIRPLREESAVCSHVAMTLGRDVRNMERHIYDQKNKKILKHPLDALYDEGGAQYFQHTMWSPEHRPREEEPDELLMECIRAAFPLTNGSTLESISNVLEQPNLKKRIDENGNRNLIEEAFEIFKGIDRWDYDTIQLEIITNGNALFYTTYLLLYKMDLVAYFQMDDNVVRNFLVAVQSAYHPNPYHNAMHGADVTQINYYIMIVAGLREKCMLSQEEVLASIIAGAVHDFDHPGLNNNFHSRTNSFLATLYNDRSILENHHIACTFELLRSPRYDIFAPLNADQKQLVRDTMLEMVLATDMGNHAKIFKNFTVRMSETSDWHSKKDDVRLALSMSIKMADISNCARPNHIYAEWAKNISKEFYLQGDAERKLQLSISPFMDRTKEKEEFPKGQISFMMYIVQPMIEAISEFLPSLSFGINLCNENKDYWRRKQEAGTE</sequence>
<dbReference type="GO" id="GO:0007165">
    <property type="term" value="P:signal transduction"/>
    <property type="evidence" value="ECO:0007669"/>
    <property type="project" value="InterPro"/>
</dbReference>
<dbReference type="OrthoDB" id="546632at2759"/>
<feature type="active site" description="Proton donor" evidence="3">
    <location>
        <position position="430"/>
    </location>
</feature>
<comment type="cofactor">
    <cofactor evidence="6">
        <name>a divalent metal cation</name>
        <dbReference type="ChEBI" id="CHEBI:60240"/>
    </cofactor>
    <text evidence="6">Binds 2 divalent metal cations per subunit. Site 1 may preferentially bind zinc ions, while site 2 has a preference for magnesium and/or manganese ions.</text>
</comment>
<feature type="domain" description="PDEase" evidence="8">
    <location>
        <begin position="339"/>
        <end position="680"/>
    </location>
</feature>
<feature type="binding site" evidence="4">
    <location>
        <position position="637"/>
    </location>
    <ligand>
        <name>AMP</name>
        <dbReference type="ChEBI" id="CHEBI:456215"/>
    </ligand>
</feature>
<dbReference type="InterPro" id="IPR003607">
    <property type="entry name" value="HD/PDEase_dom"/>
</dbReference>
<dbReference type="FunFam" id="1.10.1300.10:FF:000021">
    <property type="entry name" value="Phosphodiesterase"/>
    <property type="match status" value="1"/>
</dbReference>
<reference evidence="9 10" key="1">
    <citation type="journal article" date="2013" name="PLoS ONE">
        <title>Predicting the Proteins of Angomonas deanei, Strigomonas culicis and Their Respective Endosymbionts Reveals New Aspects of the Trypanosomatidae Family.</title>
        <authorList>
            <person name="Motta M.C."/>
            <person name="Martins A.C."/>
            <person name="de Souza S.S."/>
            <person name="Catta-Preta C.M."/>
            <person name="Silva R."/>
            <person name="Klein C.C."/>
            <person name="de Almeida L.G."/>
            <person name="de Lima Cunha O."/>
            <person name="Ciapina L.P."/>
            <person name="Brocchi M."/>
            <person name="Colabardini A.C."/>
            <person name="de Araujo Lima B."/>
            <person name="Machado C.R."/>
            <person name="de Almeida Soares C.M."/>
            <person name="Probst C.M."/>
            <person name="de Menezes C.B."/>
            <person name="Thompson C.E."/>
            <person name="Bartholomeu D.C."/>
            <person name="Gradia D.F."/>
            <person name="Pavoni D.P."/>
            <person name="Grisard E.C."/>
            <person name="Fantinatti-Garboggini F."/>
            <person name="Marchini F.K."/>
            <person name="Rodrigues-Luiz G.F."/>
            <person name="Wagner G."/>
            <person name="Goldman G.H."/>
            <person name="Fietto J.L."/>
            <person name="Elias M.C."/>
            <person name="Goldman M.H."/>
            <person name="Sagot M.F."/>
            <person name="Pereira M."/>
            <person name="Stoco P.H."/>
            <person name="de Mendonca-Neto R.P."/>
            <person name="Teixeira S.M."/>
            <person name="Maciel T.E."/>
            <person name="de Oliveira Mendes T.A."/>
            <person name="Urmenyi T.P."/>
            <person name="de Souza W."/>
            <person name="Schenkman S."/>
            <person name="de Vasconcelos A.T."/>
        </authorList>
    </citation>
    <scope>NUCLEOTIDE SEQUENCE [LARGE SCALE GENOMIC DNA]</scope>
</reference>
<dbReference type="PROSITE" id="PS00126">
    <property type="entry name" value="PDEASE_I_1"/>
    <property type="match status" value="1"/>
</dbReference>
<name>S9U2I2_9TRYP</name>
<evidence type="ECO:0000256" key="7">
    <source>
        <dbReference type="SAM" id="MobiDB-lite"/>
    </source>
</evidence>
<dbReference type="InterPro" id="IPR023174">
    <property type="entry name" value="PDEase_CS"/>
</dbReference>
<dbReference type="Pfam" id="PF00233">
    <property type="entry name" value="PDEase_I"/>
    <property type="match status" value="1"/>
</dbReference>
<dbReference type="SUPFAM" id="SSF109604">
    <property type="entry name" value="HD-domain/PDEase-like"/>
    <property type="match status" value="1"/>
</dbReference>
<feature type="binding site" evidence="5">
    <location>
        <position position="434"/>
    </location>
    <ligand>
        <name>Zn(2+)</name>
        <dbReference type="ChEBI" id="CHEBI:29105"/>
        <label>1</label>
    </ligand>
</feature>
<evidence type="ECO:0000256" key="3">
    <source>
        <dbReference type="PIRSR" id="PIRSR623088-1"/>
    </source>
</evidence>
<comment type="similarity">
    <text evidence="6">Belongs to the cyclic nucleotide phosphodiesterase family.</text>
</comment>
<dbReference type="Proteomes" id="UP000015354">
    <property type="component" value="Unassembled WGS sequence"/>
</dbReference>
<feature type="binding site" evidence="4">
    <location>
        <position position="473"/>
    </location>
    <ligand>
        <name>AMP</name>
        <dbReference type="ChEBI" id="CHEBI:456215"/>
    </ligand>
</feature>
<evidence type="ECO:0000256" key="6">
    <source>
        <dbReference type="RuleBase" id="RU363067"/>
    </source>
</evidence>
<dbReference type="InterPro" id="IPR023088">
    <property type="entry name" value="PDEase"/>
</dbReference>
<keyword evidence="2 6" id="KW-0378">Hydrolase</keyword>
<evidence type="ECO:0000313" key="9">
    <source>
        <dbReference type="EMBL" id="EPY23014.1"/>
    </source>
</evidence>
<dbReference type="GO" id="GO:0046872">
    <property type="term" value="F:metal ion binding"/>
    <property type="evidence" value="ECO:0007669"/>
    <property type="project" value="UniProtKB-KW"/>
</dbReference>
<proteinExistence type="inferred from homology"/>
<evidence type="ECO:0000256" key="1">
    <source>
        <dbReference type="ARBA" id="ARBA00022723"/>
    </source>
</evidence>
<accession>S9U2I2</accession>
<dbReference type="CDD" id="cd00077">
    <property type="entry name" value="HDc"/>
    <property type="match status" value="1"/>
</dbReference>
<feature type="binding site" evidence="5">
    <location>
        <position position="473"/>
    </location>
    <ligand>
        <name>Zn(2+)</name>
        <dbReference type="ChEBI" id="CHEBI:29105"/>
        <label>1</label>
    </ligand>
</feature>
<comment type="caution">
    <text evidence="9">The sequence shown here is derived from an EMBL/GenBank/DDBJ whole genome shotgun (WGS) entry which is preliminary data.</text>
</comment>
<dbReference type="AlphaFoldDB" id="S9U2I2"/>
<feature type="binding site" evidence="5">
    <location>
        <position position="584"/>
    </location>
    <ligand>
        <name>Zn(2+)</name>
        <dbReference type="ChEBI" id="CHEBI:29105"/>
        <label>1</label>
    </ligand>
</feature>
<dbReference type="PRINTS" id="PR00387">
    <property type="entry name" value="PDIESTERASE1"/>
</dbReference>
<keyword evidence="10" id="KW-1185">Reference proteome</keyword>
<feature type="binding site" evidence="4">
    <location>
        <begin position="430"/>
        <end position="434"/>
    </location>
    <ligand>
        <name>AMP</name>
        <dbReference type="ChEBI" id="CHEBI:456215"/>
    </ligand>
</feature>
<evidence type="ECO:0000256" key="5">
    <source>
        <dbReference type="PIRSR" id="PIRSR623088-3"/>
    </source>
</evidence>
<dbReference type="PROSITE" id="PS51845">
    <property type="entry name" value="PDEASE_I_2"/>
    <property type="match status" value="1"/>
</dbReference>
<dbReference type="InterPro" id="IPR036971">
    <property type="entry name" value="PDEase_catalytic_dom_sf"/>
</dbReference>
<evidence type="ECO:0000259" key="8">
    <source>
        <dbReference type="PROSITE" id="PS51845"/>
    </source>
</evidence>
<dbReference type="PANTHER" id="PTHR11347">
    <property type="entry name" value="CYCLIC NUCLEOTIDE PHOSPHODIESTERASE"/>
    <property type="match status" value="1"/>
</dbReference>
<organism evidence="9 10">
    <name type="scientific">Strigomonas culicis</name>
    <dbReference type="NCBI Taxonomy" id="28005"/>
    <lineage>
        <taxon>Eukaryota</taxon>
        <taxon>Discoba</taxon>
        <taxon>Euglenozoa</taxon>
        <taxon>Kinetoplastea</taxon>
        <taxon>Metakinetoplastina</taxon>
        <taxon>Trypanosomatida</taxon>
        <taxon>Trypanosomatidae</taxon>
        <taxon>Strigomonadinae</taxon>
        <taxon>Strigomonas</taxon>
    </lineage>
</organism>
<feature type="binding site" evidence="5">
    <location>
        <position position="472"/>
    </location>
    <ligand>
        <name>Zn(2+)</name>
        <dbReference type="ChEBI" id="CHEBI:29105"/>
        <label>1</label>
    </ligand>
</feature>
<feature type="binding site" evidence="4">
    <location>
        <position position="584"/>
    </location>
    <ligand>
        <name>AMP</name>
        <dbReference type="ChEBI" id="CHEBI:456215"/>
    </ligand>
</feature>
<evidence type="ECO:0000313" key="10">
    <source>
        <dbReference type="Proteomes" id="UP000015354"/>
    </source>
</evidence>